<dbReference type="InterPro" id="IPR034505">
    <property type="entry name" value="Coproporphyrinogen-III_oxidase"/>
</dbReference>
<accession>A0A4Z0W156</accession>
<dbReference type="GO" id="GO:0004109">
    <property type="term" value="F:coproporphyrinogen oxidase activity"/>
    <property type="evidence" value="ECO:0007669"/>
    <property type="project" value="InterPro"/>
</dbReference>
<dbReference type="GO" id="GO:0006779">
    <property type="term" value="P:porphyrin-containing compound biosynthetic process"/>
    <property type="evidence" value="ECO:0007669"/>
    <property type="project" value="InterPro"/>
</dbReference>
<evidence type="ECO:0000256" key="1">
    <source>
        <dbReference type="ARBA" id="ARBA00001966"/>
    </source>
</evidence>
<dbReference type="SFLD" id="SFLDG01082">
    <property type="entry name" value="B12-binding_domain_containing"/>
    <property type="match status" value="1"/>
</dbReference>
<proteinExistence type="inferred from homology"/>
<evidence type="ECO:0000256" key="4">
    <source>
        <dbReference type="ARBA" id="ARBA00022617"/>
    </source>
</evidence>
<dbReference type="GO" id="GO:0046872">
    <property type="term" value="F:metal ion binding"/>
    <property type="evidence" value="ECO:0007669"/>
    <property type="project" value="UniProtKB-UniRule"/>
</dbReference>
<evidence type="ECO:0000256" key="5">
    <source>
        <dbReference type="ARBA" id="ARBA00022691"/>
    </source>
</evidence>
<dbReference type="NCBIfam" id="TIGR00539">
    <property type="entry name" value="hemN_rel"/>
    <property type="match status" value="1"/>
</dbReference>
<comment type="similarity">
    <text evidence="2">Belongs to the anaerobic coproporphyrinogen-III oxidase family. HemW subfamily.</text>
</comment>
<keyword evidence="7 10" id="KW-0408">Iron</keyword>
<keyword evidence="10" id="KW-0004">4Fe-4S</keyword>
<dbReference type="Pfam" id="PF06969">
    <property type="entry name" value="HemN_C"/>
    <property type="match status" value="1"/>
</dbReference>
<comment type="subcellular location">
    <subcellularLocation>
        <location evidence="10">Cytoplasm</location>
    </subcellularLocation>
</comment>
<comment type="function">
    <text evidence="10">Probably acts as a heme chaperone, transferring heme to an unknown acceptor. Binds one molecule of heme per monomer, possibly covalently. Binds 1 [4Fe-4S] cluster. The cluster is coordinated with 3 cysteines and an exchangeable S-adenosyl-L-methionine.</text>
</comment>
<dbReference type="InterPro" id="IPR007197">
    <property type="entry name" value="rSAM"/>
</dbReference>
<keyword evidence="9 10" id="KW-0143">Chaperone</keyword>
<dbReference type="OrthoDB" id="9808022at2"/>
<dbReference type="SFLD" id="SFLDF00562">
    <property type="entry name" value="HemN-like__clustered_with_heat"/>
    <property type="match status" value="1"/>
</dbReference>
<keyword evidence="4 10" id="KW-0349">Heme</keyword>
<dbReference type="EMBL" id="SRMF01000017">
    <property type="protein sequence ID" value="TGG90065.1"/>
    <property type="molecule type" value="Genomic_DNA"/>
</dbReference>
<protein>
    <recommendedName>
        <fullName evidence="3 10">Heme chaperone HemW</fullName>
    </recommendedName>
</protein>
<evidence type="ECO:0000256" key="10">
    <source>
        <dbReference type="RuleBase" id="RU364116"/>
    </source>
</evidence>
<dbReference type="GO" id="GO:0051539">
    <property type="term" value="F:4 iron, 4 sulfur cluster binding"/>
    <property type="evidence" value="ECO:0007669"/>
    <property type="project" value="UniProtKB-UniRule"/>
</dbReference>
<dbReference type="AlphaFoldDB" id="A0A4Z0W156"/>
<dbReference type="CDD" id="cd01335">
    <property type="entry name" value="Radical_SAM"/>
    <property type="match status" value="1"/>
</dbReference>
<dbReference type="SMART" id="SM00729">
    <property type="entry name" value="Elp3"/>
    <property type="match status" value="1"/>
</dbReference>
<dbReference type="InterPro" id="IPR058240">
    <property type="entry name" value="rSAM_sf"/>
</dbReference>
<evidence type="ECO:0000256" key="6">
    <source>
        <dbReference type="ARBA" id="ARBA00022723"/>
    </source>
</evidence>
<dbReference type="Gene3D" id="3.20.20.70">
    <property type="entry name" value="Aldolase class I"/>
    <property type="match status" value="1"/>
</dbReference>
<dbReference type="PANTHER" id="PTHR13932">
    <property type="entry name" value="COPROPORPHYRINIGEN III OXIDASE"/>
    <property type="match status" value="1"/>
</dbReference>
<dbReference type="InterPro" id="IPR004559">
    <property type="entry name" value="HemW-like"/>
</dbReference>
<gene>
    <name evidence="12" type="primary">hemW</name>
    <name evidence="12" type="ORF">E4656_19550</name>
</gene>
<dbReference type="InterPro" id="IPR010723">
    <property type="entry name" value="HemN_C"/>
</dbReference>
<dbReference type="InterPro" id="IPR013785">
    <property type="entry name" value="Aldolase_TIM"/>
</dbReference>
<evidence type="ECO:0000259" key="11">
    <source>
        <dbReference type="PROSITE" id="PS51918"/>
    </source>
</evidence>
<evidence type="ECO:0000256" key="9">
    <source>
        <dbReference type="ARBA" id="ARBA00023186"/>
    </source>
</evidence>
<evidence type="ECO:0000313" key="12">
    <source>
        <dbReference type="EMBL" id="TGG90065.1"/>
    </source>
</evidence>
<evidence type="ECO:0000256" key="8">
    <source>
        <dbReference type="ARBA" id="ARBA00023014"/>
    </source>
</evidence>
<reference evidence="12 13" key="1">
    <citation type="submission" date="2019-04" db="EMBL/GenBank/DDBJ databases">
        <title>Natronospirillum operosus gen. nov., sp. nov., a haloalkaliphilic satellite isolated from decaying biomass of laboratory culture of cyanobacterium Geitlerinema sp. and proposal of Natronospirillaceae fam. nov. and Saccharospirillaceae fam. nov.</title>
        <authorList>
            <person name="Kevbrin V."/>
            <person name="Boltyanskaya Y."/>
            <person name="Koziaeva V."/>
            <person name="Grouzdev D.S."/>
            <person name="Park M."/>
            <person name="Cho J."/>
        </authorList>
    </citation>
    <scope>NUCLEOTIDE SEQUENCE [LARGE SCALE GENOMIC DNA]</scope>
    <source>
        <strain evidence="12 13">G-116</strain>
    </source>
</reference>
<name>A0A4Z0W156_9GAMM</name>
<feature type="domain" description="Radical SAM core" evidence="11">
    <location>
        <begin position="7"/>
        <end position="245"/>
    </location>
</feature>
<evidence type="ECO:0000256" key="7">
    <source>
        <dbReference type="ARBA" id="ARBA00023004"/>
    </source>
</evidence>
<dbReference type="SFLD" id="SFLDG01065">
    <property type="entry name" value="anaerobic_coproporphyrinogen-I"/>
    <property type="match status" value="1"/>
</dbReference>
<evidence type="ECO:0000256" key="3">
    <source>
        <dbReference type="ARBA" id="ARBA00017228"/>
    </source>
</evidence>
<dbReference type="InterPro" id="IPR006638">
    <property type="entry name" value="Elp3/MiaA/NifB-like_rSAM"/>
</dbReference>
<dbReference type="SUPFAM" id="SSF102114">
    <property type="entry name" value="Radical SAM enzymes"/>
    <property type="match status" value="1"/>
</dbReference>
<dbReference type="SFLD" id="SFLDS00029">
    <property type="entry name" value="Radical_SAM"/>
    <property type="match status" value="1"/>
</dbReference>
<dbReference type="PROSITE" id="PS51918">
    <property type="entry name" value="RADICAL_SAM"/>
    <property type="match status" value="1"/>
</dbReference>
<dbReference type="GO" id="GO:0005737">
    <property type="term" value="C:cytoplasm"/>
    <property type="evidence" value="ECO:0007669"/>
    <property type="project" value="UniProtKB-SubCell"/>
</dbReference>
<keyword evidence="8 10" id="KW-0411">Iron-sulfur</keyword>
<keyword evidence="6 10" id="KW-0479">Metal-binding</keyword>
<dbReference type="PANTHER" id="PTHR13932:SF5">
    <property type="entry name" value="RADICAL S-ADENOSYL METHIONINE DOMAIN-CONTAINING PROTEIN 1, MITOCHONDRIAL"/>
    <property type="match status" value="1"/>
</dbReference>
<sequence>MAAAAPDPTEIPLGLYVHLPWCVRKCPYCDFNSHEAGTDLPETTYTDALLADLEQEADWRQGRPIQSVFFGGGTPSLFSGRALGRLLDRLRQLGWLADDAEITLEANPGTVERRYFADYVSAGINRISLGVQSFDDAALTRLGRIHGRDDVFRAWDLLQSLGLKRLNIDLMHGLPEQTPDSALADLNAALTLDPGHLSWYQLTIEPNTVFYRHTPELPSEPVLEAIEDQGRARLLEAGYAQYEISAWARPGHECRHNINYWTFGDYIGIGAGAHGKLTGPAGPMRTTRTRMPDHYLQAVNGGRRQQPVQDTDLVFEYMLNVLRLRAGAPEQLFSARTGLPLDTLEPQLTQLRKKGLLHNDRHALTDLGWRFYNDAVAAWVN</sequence>
<organism evidence="12 13">
    <name type="scientific">Natronospirillum operosum</name>
    <dbReference type="NCBI Taxonomy" id="2759953"/>
    <lineage>
        <taxon>Bacteria</taxon>
        <taxon>Pseudomonadati</taxon>
        <taxon>Pseudomonadota</taxon>
        <taxon>Gammaproteobacteria</taxon>
        <taxon>Oceanospirillales</taxon>
        <taxon>Natronospirillaceae</taxon>
        <taxon>Natronospirillum</taxon>
    </lineage>
</organism>
<dbReference type="Proteomes" id="UP000297475">
    <property type="component" value="Unassembled WGS sequence"/>
</dbReference>
<keyword evidence="13" id="KW-1185">Reference proteome</keyword>
<comment type="cofactor">
    <cofactor evidence="1">
        <name>[4Fe-4S] cluster</name>
        <dbReference type="ChEBI" id="CHEBI:49883"/>
    </cofactor>
</comment>
<dbReference type="RefSeq" id="WP_135485012.1">
    <property type="nucleotide sequence ID" value="NZ_SRMF01000017.1"/>
</dbReference>
<keyword evidence="5 10" id="KW-0949">S-adenosyl-L-methionine</keyword>
<keyword evidence="10" id="KW-0963">Cytoplasm</keyword>
<evidence type="ECO:0000256" key="2">
    <source>
        <dbReference type="ARBA" id="ARBA00006100"/>
    </source>
</evidence>
<comment type="caution">
    <text evidence="12">The sequence shown here is derived from an EMBL/GenBank/DDBJ whole genome shotgun (WGS) entry which is preliminary data.</text>
</comment>
<evidence type="ECO:0000313" key="13">
    <source>
        <dbReference type="Proteomes" id="UP000297475"/>
    </source>
</evidence>
<dbReference type="Pfam" id="PF04055">
    <property type="entry name" value="Radical_SAM"/>
    <property type="match status" value="1"/>
</dbReference>
<dbReference type="SFLD" id="SFLDF00288">
    <property type="entry name" value="HemN-like__clustered_with_nucl"/>
    <property type="match status" value="1"/>
</dbReference>